<keyword evidence="2" id="KW-1185">Reference proteome</keyword>
<keyword evidence="1" id="KW-0808">Transferase</keyword>
<dbReference type="EC" id="2.4.-.-" evidence="1"/>
<proteinExistence type="predicted"/>
<dbReference type="EMBL" id="CP150886">
    <property type="protein sequence ID" value="WZB89613.1"/>
    <property type="molecule type" value="Genomic_DNA"/>
</dbReference>
<dbReference type="PANTHER" id="PTHR12526">
    <property type="entry name" value="GLYCOSYLTRANSFERASE"/>
    <property type="match status" value="1"/>
</dbReference>
<dbReference type="Proteomes" id="UP001483337">
    <property type="component" value="Chromosome"/>
</dbReference>
<dbReference type="RefSeq" id="WP_353932511.1">
    <property type="nucleotide sequence ID" value="NZ_CP150886.1"/>
</dbReference>
<dbReference type="CDD" id="cd03801">
    <property type="entry name" value="GT4_PimA-like"/>
    <property type="match status" value="1"/>
</dbReference>
<dbReference type="PANTHER" id="PTHR12526:SF637">
    <property type="entry name" value="GLYCOSYLTRANSFERASE EPSF-RELATED"/>
    <property type="match status" value="1"/>
</dbReference>
<protein>
    <submittedName>
        <fullName evidence="1">Glycosyltransferase family 4 protein</fullName>
        <ecNumber evidence="1">2.4.-.-</ecNumber>
    </submittedName>
</protein>
<sequence>MRIILVMQEPPLPFGSAPARWYYILLKTLVVRGYDVKAFATCSKIEDIPKVEAIFPAPEYNLRCYPSPTESGWKEKLQTLYRPYSRIFNPQLYQDLDIELKKDFDILHLEQLWCGWLGLKYINKALLNVHHLILIDQEHIKSETLHSYIQKQMMFSSERRLIQKYKYFRSCSPRLVDKIHKFNPNAKVETIPVGLDLNQYTYIPNEQRTTEPIISLIGNMSWYPGFSAAERLLTRLWPAIKQQVPNGQLQIVGWSAKSALSQYINLPDVTIEENVKNIQPYFERTSVFLYAPARGSGMKIKILEALAFGIPVVTTSEGSEGLPAEDGVHAAICDEDEGLISRTVKLLKNPELQNQQRLQGRKMLERHCNSQVTVDAIEKIYHNMLNI</sequence>
<organism evidence="1 2">
    <name type="scientific">Okeanomitos corallinicola TIOX110</name>
    <dbReference type="NCBI Taxonomy" id="3133117"/>
    <lineage>
        <taxon>Bacteria</taxon>
        <taxon>Bacillati</taxon>
        <taxon>Cyanobacteriota</taxon>
        <taxon>Cyanophyceae</taxon>
        <taxon>Nostocales</taxon>
        <taxon>Aphanizomenonaceae</taxon>
        <taxon>Okeanomitos</taxon>
    </lineage>
</organism>
<dbReference type="Pfam" id="PF13692">
    <property type="entry name" value="Glyco_trans_1_4"/>
    <property type="match status" value="1"/>
</dbReference>
<dbReference type="GO" id="GO:0016757">
    <property type="term" value="F:glycosyltransferase activity"/>
    <property type="evidence" value="ECO:0007669"/>
    <property type="project" value="UniProtKB-KW"/>
</dbReference>
<reference evidence="1 2" key="1">
    <citation type="submission" date="2024-04" db="EMBL/GenBank/DDBJ databases">
        <title>Okeanomitos corallinicola gen. &amp; sp. nov. (Nostocales, Cyanobacteria), a new toxic marine heterocyst-forming cyanobacterium from a coral reef.</title>
        <authorList>
            <person name="Li H."/>
            <person name="Li R."/>
            <person name="Kang J."/>
            <person name="Hii K.S."/>
            <person name="Mohamed H.F."/>
            <person name="Xu X."/>
            <person name="Luo Z."/>
        </authorList>
    </citation>
    <scope>NUCLEOTIDE SEQUENCE [LARGE SCALE GENOMIC DNA]</scope>
    <source>
        <strain evidence="1 2">TIOX110</strain>
    </source>
</reference>
<keyword evidence="1" id="KW-0328">Glycosyltransferase</keyword>
<gene>
    <name evidence="1" type="ORF">WJM97_07965</name>
</gene>
<name>A0ABZ2UW35_9CYAN</name>
<dbReference type="Gene3D" id="3.40.50.2000">
    <property type="entry name" value="Glycogen Phosphorylase B"/>
    <property type="match status" value="2"/>
</dbReference>
<dbReference type="SUPFAM" id="SSF53756">
    <property type="entry name" value="UDP-Glycosyltransferase/glycogen phosphorylase"/>
    <property type="match status" value="1"/>
</dbReference>
<evidence type="ECO:0000313" key="1">
    <source>
        <dbReference type="EMBL" id="WZB89613.1"/>
    </source>
</evidence>
<accession>A0ABZ2UW35</accession>
<evidence type="ECO:0000313" key="2">
    <source>
        <dbReference type="Proteomes" id="UP001483337"/>
    </source>
</evidence>